<accession>A0A382G7F6</accession>
<evidence type="ECO:0000313" key="1">
    <source>
        <dbReference type="EMBL" id="SVB70507.1"/>
    </source>
</evidence>
<reference evidence="1" key="1">
    <citation type="submission" date="2018-05" db="EMBL/GenBank/DDBJ databases">
        <authorList>
            <person name="Lanie J.A."/>
            <person name="Ng W.-L."/>
            <person name="Kazmierczak K.M."/>
            <person name="Andrzejewski T.M."/>
            <person name="Davidsen T.M."/>
            <person name="Wayne K.J."/>
            <person name="Tettelin H."/>
            <person name="Glass J.I."/>
            <person name="Rusch D."/>
            <person name="Podicherti R."/>
            <person name="Tsui H.-C.T."/>
            <person name="Winkler M.E."/>
        </authorList>
    </citation>
    <scope>NUCLEOTIDE SEQUENCE</scope>
</reference>
<organism evidence="1">
    <name type="scientific">marine metagenome</name>
    <dbReference type="NCBI Taxonomy" id="408172"/>
    <lineage>
        <taxon>unclassified sequences</taxon>
        <taxon>metagenomes</taxon>
        <taxon>ecological metagenomes</taxon>
    </lineage>
</organism>
<sequence>MMATCYVNVNLINMLNCTKYIRPIVVNRSPETILRGLLTEDVNEVAFA</sequence>
<dbReference type="AlphaFoldDB" id="A0A382G7F6"/>
<dbReference type="EMBL" id="UINC01053688">
    <property type="protein sequence ID" value="SVB70507.1"/>
    <property type="molecule type" value="Genomic_DNA"/>
</dbReference>
<protein>
    <submittedName>
        <fullName evidence="1">Uncharacterized protein</fullName>
    </submittedName>
</protein>
<gene>
    <name evidence="1" type="ORF">METZ01_LOCUS223361</name>
</gene>
<name>A0A382G7F6_9ZZZZ</name>
<proteinExistence type="predicted"/>